<dbReference type="InterPro" id="IPR006151">
    <property type="entry name" value="Shikm_DH/Glu-tRNA_Rdtase"/>
</dbReference>
<comment type="pathway">
    <text evidence="1 8">Metabolic intermediate biosynthesis; chorismate biosynthesis; chorismate from D-erythrose 4-phosphate and phosphoenolpyruvate: step 4/7.</text>
</comment>
<feature type="active site" description="Proton acceptor" evidence="8">
    <location>
        <position position="65"/>
    </location>
</feature>
<protein>
    <recommendedName>
        <fullName evidence="2 8">Shikimate dehydrogenase (NADP(+))</fullName>
        <shortName evidence="8">SDH</shortName>
        <ecNumber evidence="2 8">1.1.1.25</ecNumber>
    </recommendedName>
</protein>
<keyword evidence="5 8" id="KW-0560">Oxidoreductase</keyword>
<dbReference type="InterPro" id="IPR022893">
    <property type="entry name" value="Shikimate_DH_fam"/>
</dbReference>
<feature type="binding site" evidence="8">
    <location>
        <begin position="14"/>
        <end position="16"/>
    </location>
    <ligand>
        <name>shikimate</name>
        <dbReference type="ChEBI" id="CHEBI:36208"/>
    </ligand>
</feature>
<feature type="binding site" evidence="8">
    <location>
        <position position="237"/>
    </location>
    <ligand>
        <name>NADP(+)</name>
        <dbReference type="ChEBI" id="CHEBI:58349"/>
    </ligand>
</feature>
<feature type="domain" description="SDH C-terminal" evidence="11">
    <location>
        <begin position="237"/>
        <end position="266"/>
    </location>
</feature>
<dbReference type="Gene3D" id="3.40.50.720">
    <property type="entry name" value="NAD(P)-binding Rossmann-like Domain"/>
    <property type="match status" value="1"/>
</dbReference>
<dbReference type="Pfam" id="PF01488">
    <property type="entry name" value="Shikimate_DH"/>
    <property type="match status" value="1"/>
</dbReference>
<comment type="catalytic activity">
    <reaction evidence="7 8">
        <text>shikimate + NADP(+) = 3-dehydroshikimate + NADPH + H(+)</text>
        <dbReference type="Rhea" id="RHEA:17737"/>
        <dbReference type="ChEBI" id="CHEBI:15378"/>
        <dbReference type="ChEBI" id="CHEBI:16630"/>
        <dbReference type="ChEBI" id="CHEBI:36208"/>
        <dbReference type="ChEBI" id="CHEBI:57783"/>
        <dbReference type="ChEBI" id="CHEBI:58349"/>
        <dbReference type="EC" id="1.1.1.25"/>
    </reaction>
</comment>
<dbReference type="GeneID" id="69551558"/>
<dbReference type="InterPro" id="IPR041121">
    <property type="entry name" value="SDH_C"/>
</dbReference>
<evidence type="ECO:0000313" key="12">
    <source>
        <dbReference type="EMBL" id="QQB21762.1"/>
    </source>
</evidence>
<dbReference type="SUPFAM" id="SSF51735">
    <property type="entry name" value="NAD(P)-binding Rossmann-fold domains"/>
    <property type="match status" value="1"/>
</dbReference>
<dbReference type="EC" id="1.1.1.25" evidence="2 8"/>
<feature type="binding site" evidence="8">
    <location>
        <begin position="126"/>
        <end position="130"/>
    </location>
    <ligand>
        <name>NADP(+)</name>
        <dbReference type="ChEBI" id="CHEBI:58349"/>
    </ligand>
</feature>
<dbReference type="Proteomes" id="UP000595481">
    <property type="component" value="Chromosome"/>
</dbReference>
<comment type="function">
    <text evidence="8">Involved in the biosynthesis of the chorismate, which leads to the biosynthesis of aromatic amino acids. Catalyzes the reversible NADPH linked reduction of 3-dehydroshikimate (DHSA) to yield shikimate (SA).</text>
</comment>
<dbReference type="PANTHER" id="PTHR21089:SF1">
    <property type="entry name" value="BIFUNCTIONAL 3-DEHYDROQUINATE DEHYDRATASE_SHIKIMATE DEHYDROGENASE, CHLOROPLASTIC"/>
    <property type="match status" value="1"/>
</dbReference>
<evidence type="ECO:0000313" key="13">
    <source>
        <dbReference type="Proteomes" id="UP000595481"/>
    </source>
</evidence>
<keyword evidence="4 8" id="KW-0521">NADP</keyword>
<evidence type="ECO:0000256" key="1">
    <source>
        <dbReference type="ARBA" id="ARBA00004871"/>
    </source>
</evidence>
<feature type="binding site" evidence="8">
    <location>
        <position position="244"/>
    </location>
    <ligand>
        <name>shikimate</name>
        <dbReference type="ChEBI" id="CHEBI:36208"/>
    </ligand>
</feature>
<feature type="binding site" evidence="8">
    <location>
        <position position="61"/>
    </location>
    <ligand>
        <name>shikimate</name>
        <dbReference type="ChEBI" id="CHEBI:36208"/>
    </ligand>
</feature>
<dbReference type="Pfam" id="PF18317">
    <property type="entry name" value="SDH_C"/>
    <property type="match status" value="1"/>
</dbReference>
<evidence type="ECO:0000259" key="10">
    <source>
        <dbReference type="Pfam" id="PF08501"/>
    </source>
</evidence>
<name>A0A7T4AD80_AERJA</name>
<sequence length="273" mass="29538">MDRYLVFGHPVRHSKSPFIHTLFARQTQQELEYGLAEPTMDEFARTLRDFFDRGGKGCNVTVPFKEQAFALVDRLSPRAKRAGAVNTIKLTDDSVLLGDNTDGAGLVADLKAHGVTLTGSRILLLGAGGAARGALAPLLAEHPAEVVIVNRTHARAEQLAAEFRDLGSVSALTYEQLAGHFDLVINSTSASLQGELPPLAPGLIHADIAIYDMMYGATDTPFIGWAKQHGARQTMDGLGMLVEQAAEAFTVWRGIRPGTKQVLRELKRNLGVI</sequence>
<keyword evidence="3 8" id="KW-0028">Amino-acid biosynthesis</keyword>
<evidence type="ECO:0000256" key="5">
    <source>
        <dbReference type="ARBA" id="ARBA00023002"/>
    </source>
</evidence>
<keyword evidence="13" id="KW-1185">Reference proteome</keyword>
<dbReference type="HAMAP" id="MF_00222">
    <property type="entry name" value="Shikimate_DH_AroE"/>
    <property type="match status" value="1"/>
</dbReference>
<evidence type="ECO:0000256" key="4">
    <source>
        <dbReference type="ARBA" id="ARBA00022857"/>
    </source>
</evidence>
<dbReference type="InterPro" id="IPR046346">
    <property type="entry name" value="Aminoacid_DH-like_N_sf"/>
</dbReference>
<proteinExistence type="inferred from homology"/>
<evidence type="ECO:0000256" key="7">
    <source>
        <dbReference type="ARBA" id="ARBA00049442"/>
    </source>
</evidence>
<feature type="binding site" evidence="8">
    <location>
        <position position="86"/>
    </location>
    <ligand>
        <name>shikimate</name>
        <dbReference type="ChEBI" id="CHEBI:36208"/>
    </ligand>
</feature>
<dbReference type="NCBIfam" id="NF001310">
    <property type="entry name" value="PRK00258.1-2"/>
    <property type="match status" value="1"/>
</dbReference>
<comment type="caution">
    <text evidence="8">Lacks conserved residue(s) required for the propagation of feature annotation.</text>
</comment>
<dbReference type="SUPFAM" id="SSF53223">
    <property type="entry name" value="Aminoacid dehydrogenase-like, N-terminal domain"/>
    <property type="match status" value="1"/>
</dbReference>
<dbReference type="InterPro" id="IPR036291">
    <property type="entry name" value="NAD(P)-bd_dom_sf"/>
</dbReference>
<evidence type="ECO:0000256" key="8">
    <source>
        <dbReference type="HAMAP-Rule" id="MF_00222"/>
    </source>
</evidence>
<feature type="binding site" evidence="8">
    <location>
        <position position="213"/>
    </location>
    <ligand>
        <name>NADP(+)</name>
        <dbReference type="ChEBI" id="CHEBI:58349"/>
    </ligand>
</feature>
<feature type="binding site" evidence="8">
    <location>
        <position position="215"/>
    </location>
    <ligand>
        <name>shikimate</name>
        <dbReference type="ChEBI" id="CHEBI:36208"/>
    </ligand>
</feature>
<dbReference type="EMBL" id="CP066092">
    <property type="protein sequence ID" value="QQB21762.1"/>
    <property type="molecule type" value="Genomic_DNA"/>
</dbReference>
<dbReference type="Pfam" id="PF08501">
    <property type="entry name" value="Shikimate_dh_N"/>
    <property type="match status" value="1"/>
</dbReference>
<comment type="subunit">
    <text evidence="8">Homodimer.</text>
</comment>
<dbReference type="GO" id="GO:0004764">
    <property type="term" value="F:shikimate 3-dehydrogenase (NADP+) activity"/>
    <property type="evidence" value="ECO:0007669"/>
    <property type="project" value="UniProtKB-EC"/>
</dbReference>
<reference evidence="12 13" key="1">
    <citation type="submission" date="2020-12" db="EMBL/GenBank/DDBJ databases">
        <title>FDA dAtabase for Regulatory Grade micrObial Sequences (FDA-ARGOS): Supporting development and validation of Infectious Disease Dx tests.</title>
        <authorList>
            <person name="Sproer C."/>
            <person name="Gronow S."/>
            <person name="Severitt S."/>
            <person name="Schroder I."/>
            <person name="Tallon L."/>
            <person name="Sadzewicz L."/>
            <person name="Zhao X."/>
            <person name="Boylan J."/>
            <person name="Ott S."/>
            <person name="Bowen H."/>
            <person name="Vavikolanu K."/>
            <person name="Mehta A."/>
            <person name="Aluvathingal J."/>
            <person name="Nadendla S."/>
            <person name="Lowell S."/>
            <person name="Myers T."/>
            <person name="Yan Y."/>
            <person name="Sichtig H."/>
        </authorList>
    </citation>
    <scope>NUCLEOTIDE SEQUENCE [LARGE SCALE GENOMIC DNA]</scope>
    <source>
        <strain evidence="12 13">FDAARGOS_986</strain>
    </source>
</reference>
<accession>A0A7T4AD80</accession>
<evidence type="ECO:0000256" key="6">
    <source>
        <dbReference type="ARBA" id="ARBA00023141"/>
    </source>
</evidence>
<dbReference type="InterPro" id="IPR013708">
    <property type="entry name" value="Shikimate_DH-bd_N"/>
</dbReference>
<feature type="domain" description="Shikimate dehydrogenase substrate binding N-terminal" evidence="10">
    <location>
        <begin position="6"/>
        <end position="88"/>
    </location>
</feature>
<feature type="binding site" evidence="8">
    <location>
        <position position="102"/>
    </location>
    <ligand>
        <name>shikimate</name>
        <dbReference type="ChEBI" id="CHEBI:36208"/>
    </ligand>
</feature>
<dbReference type="NCBIfam" id="TIGR00507">
    <property type="entry name" value="aroE"/>
    <property type="match status" value="1"/>
</dbReference>
<comment type="similarity">
    <text evidence="8">Belongs to the shikimate dehydrogenase family.</text>
</comment>
<evidence type="ECO:0000256" key="2">
    <source>
        <dbReference type="ARBA" id="ARBA00012962"/>
    </source>
</evidence>
<dbReference type="RefSeq" id="WP_042031919.1">
    <property type="nucleotide sequence ID" value="NZ_CAWMFX010000032.1"/>
</dbReference>
<feature type="binding site" evidence="8">
    <location>
        <begin position="150"/>
        <end position="155"/>
    </location>
    <ligand>
        <name>NADP(+)</name>
        <dbReference type="ChEBI" id="CHEBI:58349"/>
    </ligand>
</feature>
<evidence type="ECO:0000259" key="11">
    <source>
        <dbReference type="Pfam" id="PF18317"/>
    </source>
</evidence>
<evidence type="ECO:0000256" key="3">
    <source>
        <dbReference type="ARBA" id="ARBA00022605"/>
    </source>
</evidence>
<organism evidence="12 13">
    <name type="scientific">Aeromonas jandaei</name>
    <dbReference type="NCBI Taxonomy" id="650"/>
    <lineage>
        <taxon>Bacteria</taxon>
        <taxon>Pseudomonadati</taxon>
        <taxon>Pseudomonadota</taxon>
        <taxon>Gammaproteobacteria</taxon>
        <taxon>Aeromonadales</taxon>
        <taxon>Aeromonadaceae</taxon>
        <taxon>Aeromonas</taxon>
    </lineage>
</organism>
<gene>
    <name evidence="8 12" type="primary">aroE</name>
    <name evidence="12" type="ORF">I6H43_09720</name>
</gene>
<dbReference type="Gene3D" id="3.40.50.10860">
    <property type="entry name" value="Leucine Dehydrogenase, chain A, domain 1"/>
    <property type="match status" value="1"/>
</dbReference>
<feature type="domain" description="Quinate/shikimate 5-dehydrogenase/glutamyl-tRNA reductase" evidence="9">
    <location>
        <begin position="116"/>
        <end position="191"/>
    </location>
</feature>
<dbReference type="CDD" id="cd01065">
    <property type="entry name" value="NAD_bind_Shikimate_DH"/>
    <property type="match status" value="1"/>
</dbReference>
<dbReference type="PANTHER" id="PTHR21089">
    <property type="entry name" value="SHIKIMATE DEHYDROGENASE"/>
    <property type="match status" value="1"/>
</dbReference>
<keyword evidence="6 8" id="KW-0057">Aromatic amino acid biosynthesis</keyword>
<evidence type="ECO:0000259" key="9">
    <source>
        <dbReference type="Pfam" id="PF01488"/>
    </source>
</evidence>
<dbReference type="InterPro" id="IPR011342">
    <property type="entry name" value="Shikimate_DH"/>
</dbReference>